<dbReference type="AlphaFoldDB" id="A0A3M7RNH7"/>
<gene>
    <name evidence="2" type="ORF">BpHYR1_053513</name>
</gene>
<dbReference type="Proteomes" id="UP000276133">
    <property type="component" value="Unassembled WGS sequence"/>
</dbReference>
<feature type="compositionally biased region" description="Pro residues" evidence="1">
    <location>
        <begin position="209"/>
        <end position="223"/>
    </location>
</feature>
<organism evidence="2 3">
    <name type="scientific">Brachionus plicatilis</name>
    <name type="common">Marine rotifer</name>
    <name type="synonym">Brachionus muelleri</name>
    <dbReference type="NCBI Taxonomy" id="10195"/>
    <lineage>
        <taxon>Eukaryota</taxon>
        <taxon>Metazoa</taxon>
        <taxon>Spiralia</taxon>
        <taxon>Gnathifera</taxon>
        <taxon>Rotifera</taxon>
        <taxon>Eurotatoria</taxon>
        <taxon>Monogononta</taxon>
        <taxon>Pseudotrocha</taxon>
        <taxon>Ploima</taxon>
        <taxon>Brachionidae</taxon>
        <taxon>Brachionus</taxon>
    </lineage>
</organism>
<evidence type="ECO:0000313" key="3">
    <source>
        <dbReference type="Proteomes" id="UP000276133"/>
    </source>
</evidence>
<dbReference type="EMBL" id="REGN01003023">
    <property type="protein sequence ID" value="RNA24897.1"/>
    <property type="molecule type" value="Genomic_DNA"/>
</dbReference>
<name>A0A3M7RNH7_BRAPC</name>
<keyword evidence="3" id="KW-1185">Reference proteome</keyword>
<accession>A0A3M7RNH7</accession>
<proteinExistence type="predicted"/>
<evidence type="ECO:0000256" key="1">
    <source>
        <dbReference type="SAM" id="MobiDB-lite"/>
    </source>
</evidence>
<feature type="region of interest" description="Disordered" evidence="1">
    <location>
        <begin position="209"/>
        <end position="237"/>
    </location>
</feature>
<sequence length="237" mass="26677">MDFLRRDLDAKLLRSPHMMPALSPNMYSHVTKHAGAHTALAKPVLTTGLVQYYPRTSGKWCAAHAKVANMIQEQKAKSKQRASSQPQFCHQPMFDAYHSKKLHTPTFFPPVQHNLKPNQTAPRAPPPPHNYLATEAAVTAAANHHLMMDKYRQDMMRLGAPPPPSMANMMPPAIPMMPPPGLHMPPFHSFLQQFFMDKNFDPTRFPFPPQQQHLPPPPPPGCLMPPNMLKPDDKPIT</sequence>
<reference evidence="2 3" key="1">
    <citation type="journal article" date="2018" name="Sci. Rep.">
        <title>Genomic signatures of local adaptation to the degree of environmental predictability in rotifers.</title>
        <authorList>
            <person name="Franch-Gras L."/>
            <person name="Hahn C."/>
            <person name="Garcia-Roger E.M."/>
            <person name="Carmona M.J."/>
            <person name="Serra M."/>
            <person name="Gomez A."/>
        </authorList>
    </citation>
    <scope>NUCLEOTIDE SEQUENCE [LARGE SCALE GENOMIC DNA]</scope>
    <source>
        <strain evidence="2">HYR1</strain>
    </source>
</reference>
<evidence type="ECO:0000313" key="2">
    <source>
        <dbReference type="EMBL" id="RNA24897.1"/>
    </source>
</evidence>
<comment type="caution">
    <text evidence="2">The sequence shown here is derived from an EMBL/GenBank/DDBJ whole genome shotgun (WGS) entry which is preliminary data.</text>
</comment>
<protein>
    <submittedName>
        <fullName evidence="2">Uncharacterized protein</fullName>
    </submittedName>
</protein>